<sequence length="98" mass="11475">MALSLSHLQRYHEKAKHVVTILNRKASVRASIGNMRLHHLQKNQRPVLRSIHGHRFTTDSEVCEWVRLGQQPTSFFKDRIDQLMSQWDKCANSFGDYS</sequence>
<organism evidence="1 2">
    <name type="scientific">Trichonephila clavata</name>
    <name type="common">Joro spider</name>
    <name type="synonym">Nephila clavata</name>
    <dbReference type="NCBI Taxonomy" id="2740835"/>
    <lineage>
        <taxon>Eukaryota</taxon>
        <taxon>Metazoa</taxon>
        <taxon>Ecdysozoa</taxon>
        <taxon>Arthropoda</taxon>
        <taxon>Chelicerata</taxon>
        <taxon>Arachnida</taxon>
        <taxon>Araneae</taxon>
        <taxon>Araneomorphae</taxon>
        <taxon>Entelegynae</taxon>
        <taxon>Araneoidea</taxon>
        <taxon>Nephilidae</taxon>
        <taxon>Trichonephila</taxon>
    </lineage>
</organism>
<evidence type="ECO:0000313" key="1">
    <source>
        <dbReference type="EMBL" id="GFQ77460.1"/>
    </source>
</evidence>
<evidence type="ECO:0000313" key="2">
    <source>
        <dbReference type="Proteomes" id="UP000887116"/>
    </source>
</evidence>
<keyword evidence="2" id="KW-1185">Reference proteome</keyword>
<dbReference type="AlphaFoldDB" id="A0A8X6IHU1"/>
<proteinExistence type="predicted"/>
<accession>A0A8X6IHU1</accession>
<gene>
    <name evidence="1" type="ORF">TNCT_603881</name>
</gene>
<dbReference type="OrthoDB" id="6431520at2759"/>
<dbReference type="EMBL" id="BMAO01011888">
    <property type="protein sequence ID" value="GFQ77460.1"/>
    <property type="molecule type" value="Genomic_DNA"/>
</dbReference>
<reference evidence="1" key="1">
    <citation type="submission" date="2020-07" db="EMBL/GenBank/DDBJ databases">
        <title>Multicomponent nature underlies the extraordinary mechanical properties of spider dragline silk.</title>
        <authorList>
            <person name="Kono N."/>
            <person name="Nakamura H."/>
            <person name="Mori M."/>
            <person name="Yoshida Y."/>
            <person name="Ohtoshi R."/>
            <person name="Malay A.D."/>
            <person name="Moran D.A.P."/>
            <person name="Tomita M."/>
            <person name="Numata K."/>
            <person name="Arakawa K."/>
        </authorList>
    </citation>
    <scope>NUCLEOTIDE SEQUENCE</scope>
</reference>
<dbReference type="Proteomes" id="UP000887116">
    <property type="component" value="Unassembled WGS sequence"/>
</dbReference>
<protein>
    <submittedName>
        <fullName evidence="1">Uncharacterized protein</fullName>
    </submittedName>
</protein>
<comment type="caution">
    <text evidence="1">The sequence shown here is derived from an EMBL/GenBank/DDBJ whole genome shotgun (WGS) entry which is preliminary data.</text>
</comment>
<name>A0A8X6IHU1_TRICU</name>